<accession>A0AA36D4W6</accession>
<dbReference type="EMBL" id="CATQJA010002662">
    <property type="protein sequence ID" value="CAJ0581143.1"/>
    <property type="molecule type" value="Genomic_DNA"/>
</dbReference>
<sequence>MSSSQPSSSSPGSLLPLPPGLPRNDPPPPPNNGHAPREPSAQLSALELKLYPPLAEFIGFGGASKHVVTNCGSHRLVFKVKCSNNALFKVAPVFAFLDPGMSVDLQVVRLEGPIRKDKLLIMFKEAKPGERDAKRAFEAEGVTGKTILPLITKNMGSESAANNLLIFARSITDSC</sequence>
<reference evidence="4" key="1">
    <citation type="submission" date="2023-06" db="EMBL/GenBank/DDBJ databases">
        <authorList>
            <person name="Delattre M."/>
        </authorList>
    </citation>
    <scope>NUCLEOTIDE SEQUENCE</scope>
    <source>
        <strain evidence="4">AF72</strain>
    </source>
</reference>
<feature type="region of interest" description="Disordered" evidence="2">
    <location>
        <begin position="1"/>
        <end position="39"/>
    </location>
</feature>
<organism evidence="4 5">
    <name type="scientific">Mesorhabditis spiculigera</name>
    <dbReference type="NCBI Taxonomy" id="96644"/>
    <lineage>
        <taxon>Eukaryota</taxon>
        <taxon>Metazoa</taxon>
        <taxon>Ecdysozoa</taxon>
        <taxon>Nematoda</taxon>
        <taxon>Chromadorea</taxon>
        <taxon>Rhabditida</taxon>
        <taxon>Rhabditina</taxon>
        <taxon>Rhabditomorpha</taxon>
        <taxon>Rhabditoidea</taxon>
        <taxon>Rhabditidae</taxon>
        <taxon>Mesorhabditinae</taxon>
        <taxon>Mesorhabditis</taxon>
    </lineage>
</organism>
<keyword evidence="1" id="KW-0206">Cytoskeleton</keyword>
<feature type="domain" description="MSP" evidence="3">
    <location>
        <begin position="34"/>
        <end position="169"/>
    </location>
</feature>
<dbReference type="Gene3D" id="2.60.40.10">
    <property type="entry name" value="Immunoglobulins"/>
    <property type="match status" value="1"/>
</dbReference>
<comment type="caution">
    <text evidence="4">The sequence shown here is derived from an EMBL/GenBank/DDBJ whole genome shotgun (WGS) entry which is preliminary data.</text>
</comment>
<dbReference type="Proteomes" id="UP001177023">
    <property type="component" value="Unassembled WGS sequence"/>
</dbReference>
<dbReference type="PROSITE" id="PS50202">
    <property type="entry name" value="MSP"/>
    <property type="match status" value="1"/>
</dbReference>
<protein>
    <recommendedName>
        <fullName evidence="1">Major sperm protein</fullName>
    </recommendedName>
</protein>
<keyword evidence="1" id="KW-0963">Cytoplasm</keyword>
<dbReference type="InterPro" id="IPR013783">
    <property type="entry name" value="Ig-like_fold"/>
</dbReference>
<evidence type="ECO:0000313" key="5">
    <source>
        <dbReference type="Proteomes" id="UP001177023"/>
    </source>
</evidence>
<dbReference type="InterPro" id="IPR008962">
    <property type="entry name" value="PapD-like_sf"/>
</dbReference>
<evidence type="ECO:0000313" key="4">
    <source>
        <dbReference type="EMBL" id="CAJ0581143.1"/>
    </source>
</evidence>
<feature type="non-terminal residue" evidence="4">
    <location>
        <position position="1"/>
    </location>
</feature>
<comment type="function">
    <text evidence="1">Central component in molecular interactions underlying sperm crawling. Forms an extensive filament system that extends from sperm villipoda, along the leading edge of the pseudopod.</text>
</comment>
<keyword evidence="5" id="KW-1185">Reference proteome</keyword>
<dbReference type="InterPro" id="IPR000535">
    <property type="entry name" value="MSP_dom"/>
</dbReference>
<dbReference type="PANTHER" id="PTHR22947:SF11">
    <property type="entry name" value="MAJOR SPERM PROTEIN"/>
    <property type="match status" value="1"/>
</dbReference>
<gene>
    <name evidence="4" type="ORF">MSPICULIGERA_LOCUS19310</name>
</gene>
<dbReference type="SUPFAM" id="SSF49354">
    <property type="entry name" value="PapD-like"/>
    <property type="match status" value="1"/>
</dbReference>
<dbReference type="Pfam" id="PF00635">
    <property type="entry name" value="Motile_Sperm"/>
    <property type="match status" value="1"/>
</dbReference>
<evidence type="ECO:0000256" key="1">
    <source>
        <dbReference type="RuleBase" id="RU003425"/>
    </source>
</evidence>
<dbReference type="PANTHER" id="PTHR22947">
    <property type="entry name" value="MAJOR SPERM PROTEIN"/>
    <property type="match status" value="1"/>
</dbReference>
<dbReference type="InterPro" id="IPR051774">
    <property type="entry name" value="Sperm-specific_class_P"/>
</dbReference>
<feature type="compositionally biased region" description="Pro residues" evidence="2">
    <location>
        <begin position="16"/>
        <end position="31"/>
    </location>
</feature>
<evidence type="ECO:0000259" key="3">
    <source>
        <dbReference type="PROSITE" id="PS50202"/>
    </source>
</evidence>
<dbReference type="AlphaFoldDB" id="A0AA36D4W6"/>
<proteinExistence type="predicted"/>
<name>A0AA36D4W6_9BILA</name>
<evidence type="ECO:0000256" key="2">
    <source>
        <dbReference type="SAM" id="MobiDB-lite"/>
    </source>
</evidence>
<feature type="compositionally biased region" description="Low complexity" evidence="2">
    <location>
        <begin position="1"/>
        <end position="15"/>
    </location>
</feature>